<keyword evidence="2" id="KW-0813">Transport</keyword>
<dbReference type="GO" id="GO:0006614">
    <property type="term" value="P:SRP-dependent cotranslational protein targeting to membrane"/>
    <property type="evidence" value="ECO:0007669"/>
    <property type="project" value="TreeGrafter"/>
</dbReference>
<feature type="compositionally biased region" description="Acidic residues" evidence="9">
    <location>
        <begin position="500"/>
        <end position="509"/>
    </location>
</feature>
<dbReference type="PANTHER" id="PTHR24075">
    <property type="entry name" value="SEC63 DOMAIN-CONTAINING"/>
    <property type="match status" value="1"/>
</dbReference>
<dbReference type="CDD" id="cd06257">
    <property type="entry name" value="DnaJ"/>
    <property type="match status" value="1"/>
</dbReference>
<evidence type="ECO:0000259" key="11">
    <source>
        <dbReference type="PROSITE" id="PS50076"/>
    </source>
</evidence>
<evidence type="ECO:0000256" key="5">
    <source>
        <dbReference type="ARBA" id="ARBA00022927"/>
    </source>
</evidence>
<keyword evidence="7 10" id="KW-0472">Membrane</keyword>
<feature type="transmembrane region" description="Helical" evidence="10">
    <location>
        <begin position="15"/>
        <end position="35"/>
    </location>
</feature>
<organism evidence="12 13">
    <name type="scientific">Patella caerulea</name>
    <name type="common">Rayed Mediterranean limpet</name>
    <dbReference type="NCBI Taxonomy" id="87958"/>
    <lineage>
        <taxon>Eukaryota</taxon>
        <taxon>Metazoa</taxon>
        <taxon>Spiralia</taxon>
        <taxon>Lophotrochozoa</taxon>
        <taxon>Mollusca</taxon>
        <taxon>Gastropoda</taxon>
        <taxon>Patellogastropoda</taxon>
        <taxon>Patelloidea</taxon>
        <taxon>Patellidae</taxon>
        <taxon>Patella</taxon>
    </lineage>
</organism>
<gene>
    <name evidence="12" type="ORF">SNE40_023597</name>
</gene>
<dbReference type="PANTHER" id="PTHR24075:SF0">
    <property type="entry name" value="TRANSLOCATION PROTEIN SEC63 HOMOLOG"/>
    <property type="match status" value="1"/>
</dbReference>
<dbReference type="SMART" id="SM00271">
    <property type="entry name" value="DnaJ"/>
    <property type="match status" value="1"/>
</dbReference>
<comment type="caution">
    <text evidence="12">The sequence shown here is derived from an EMBL/GenBank/DDBJ whole genome shotgun (WGS) entry which is preliminary data.</text>
</comment>
<feature type="region of interest" description="Disordered" evidence="9">
    <location>
        <begin position="491"/>
        <end position="634"/>
    </location>
</feature>
<evidence type="ECO:0000256" key="8">
    <source>
        <dbReference type="ARBA" id="ARBA00023186"/>
    </source>
</evidence>
<feature type="compositionally biased region" description="Basic and acidic residues" evidence="9">
    <location>
        <begin position="536"/>
        <end position="547"/>
    </location>
</feature>
<dbReference type="GO" id="GO:0008320">
    <property type="term" value="F:protein transmembrane transporter activity"/>
    <property type="evidence" value="ECO:0007669"/>
    <property type="project" value="TreeGrafter"/>
</dbReference>
<reference evidence="12 13" key="1">
    <citation type="submission" date="2024-01" db="EMBL/GenBank/DDBJ databases">
        <title>The genome of the rayed Mediterranean limpet Patella caerulea (Linnaeus, 1758).</title>
        <authorList>
            <person name="Anh-Thu Weber A."/>
            <person name="Halstead-Nussloch G."/>
        </authorList>
    </citation>
    <scope>NUCLEOTIDE SEQUENCE [LARGE SCALE GENOMIC DNA]</scope>
    <source>
        <strain evidence="12">AATW-2023a</strain>
        <tissue evidence="12">Whole specimen</tissue>
    </source>
</reference>
<keyword evidence="5" id="KW-0653">Protein transport</keyword>
<dbReference type="Gene3D" id="2.60.40.150">
    <property type="entry name" value="C2 domain"/>
    <property type="match status" value="1"/>
</dbReference>
<dbReference type="Pfam" id="PF02889">
    <property type="entry name" value="Sec63"/>
    <property type="match status" value="1"/>
</dbReference>
<keyword evidence="3 10" id="KW-0812">Transmembrane</keyword>
<evidence type="ECO:0000256" key="3">
    <source>
        <dbReference type="ARBA" id="ARBA00022692"/>
    </source>
</evidence>
<dbReference type="Gene3D" id="1.10.150.20">
    <property type="entry name" value="5' to 3' exonuclease, C-terminal subdomain"/>
    <property type="match status" value="1"/>
</dbReference>
<dbReference type="PRINTS" id="PR00625">
    <property type="entry name" value="JDOMAIN"/>
</dbReference>
<evidence type="ECO:0000256" key="2">
    <source>
        <dbReference type="ARBA" id="ARBA00022448"/>
    </source>
</evidence>
<keyword evidence="4" id="KW-0256">Endoplasmic reticulum</keyword>
<dbReference type="Gene3D" id="1.10.287.110">
    <property type="entry name" value="DnaJ domain"/>
    <property type="match status" value="1"/>
</dbReference>
<evidence type="ECO:0000256" key="4">
    <source>
        <dbReference type="ARBA" id="ARBA00022824"/>
    </source>
</evidence>
<sequence>MAGMQFEYDEEGGTFYYFLLSFWALVLFPATYYLWPRSKKEDDEEKKKRACMCLPCLVKQKRLKETEPWVKAKQKILKIILLLGWVVFALLAYKVSKVQLDYVEYDPFKELELDRAATTAEIKRAYRKLSLIYHPDKEKTGDPKKFMRIAKAYAALTDEESRNNWKEYGNPDGPGVTRFGIALPKWIVERENSLWVLGVYGLVFMIILPVVVGIWWYRSIKYSGDQVLLDTSRLYWYFINKTPNMILRRAVMILAASFEFDKFHNSEVVERPSDNEQIPALMKMLPHMQEKNKERPLCYPYSVKARALLMAQFQRIDLPPNDQDIDRQYILKKCPYLINEMINICANQVSMAMAGRIHKAPRLDTIENIMKLSQMTIQAVEEKSSPFLQLPHMTNDMLRQLSRGKKPVRCLKDVAMLKEEDRRPLFRSLGDDEYLDIISVIAKMPDVDMTINTEVLDDEDNSVTAGSIVTVTVILKRRPLEDLLKGERTKKSVDETVKDGDEEMEDENGEKEVVEGAESNAPSVWDKRRGKGKKKPNPESRKAQYKERKAKARAAEMEAMNKLQKEKEEQNGPIKQKSPKPKKVVSEAEVEEGEEVEHNSESDEEGNKKSAGDDDDEDWSKFQQQSKKENSLETKIKESHPVHCPYFPTDKHEWWWLYMADRKRHLLITAPVQICSLKTEEEIQLKFCAPNTPGVYQYSVHLRSDSYFVDFDKFVNFKIDVKKAKPVEDHPQWDISDDEDEHDHDDDVDTEDDSDYDSEDDSD</sequence>
<dbReference type="Pfam" id="PF00226">
    <property type="entry name" value="DnaJ"/>
    <property type="match status" value="1"/>
</dbReference>
<evidence type="ECO:0000256" key="6">
    <source>
        <dbReference type="ARBA" id="ARBA00022989"/>
    </source>
</evidence>
<dbReference type="GO" id="GO:0006620">
    <property type="term" value="P:post-translational protein targeting to endoplasmic reticulum membrane"/>
    <property type="evidence" value="ECO:0007669"/>
    <property type="project" value="TreeGrafter"/>
</dbReference>
<dbReference type="EMBL" id="JAZGQO010000025">
    <property type="protein sequence ID" value="KAK6165152.1"/>
    <property type="molecule type" value="Genomic_DNA"/>
</dbReference>
<dbReference type="Proteomes" id="UP001347796">
    <property type="component" value="Unassembled WGS sequence"/>
</dbReference>
<proteinExistence type="predicted"/>
<dbReference type="SUPFAM" id="SSF158702">
    <property type="entry name" value="Sec63 N-terminal domain-like"/>
    <property type="match status" value="1"/>
</dbReference>
<feature type="transmembrane region" description="Helical" evidence="10">
    <location>
        <begin position="194"/>
        <end position="217"/>
    </location>
</feature>
<feature type="compositionally biased region" description="Basic and acidic residues" evidence="9">
    <location>
        <begin position="596"/>
        <end position="612"/>
    </location>
</feature>
<dbReference type="InterPro" id="IPR001623">
    <property type="entry name" value="DnaJ_domain"/>
</dbReference>
<keyword evidence="13" id="KW-1185">Reference proteome</keyword>
<accession>A0AAN8IVE0</accession>
<evidence type="ECO:0000256" key="1">
    <source>
        <dbReference type="ARBA" id="ARBA00004477"/>
    </source>
</evidence>
<dbReference type="AlphaFoldDB" id="A0AAN8IVE0"/>
<dbReference type="InterPro" id="IPR014756">
    <property type="entry name" value="Ig_E-set"/>
</dbReference>
<comment type="subcellular location">
    <subcellularLocation>
        <location evidence="1">Endoplasmic reticulum membrane</location>
        <topology evidence="1">Multi-pass membrane protein</topology>
    </subcellularLocation>
</comment>
<feature type="transmembrane region" description="Helical" evidence="10">
    <location>
        <begin position="76"/>
        <end position="93"/>
    </location>
</feature>
<dbReference type="Gene3D" id="1.10.3380.10">
    <property type="entry name" value="Sec63 N-terminal domain-like domain"/>
    <property type="match status" value="1"/>
</dbReference>
<dbReference type="GO" id="GO:0031207">
    <property type="term" value="C:Sec62/Sec63 complex"/>
    <property type="evidence" value="ECO:0007669"/>
    <property type="project" value="TreeGrafter"/>
</dbReference>
<keyword evidence="6 10" id="KW-1133">Transmembrane helix</keyword>
<evidence type="ECO:0000313" key="12">
    <source>
        <dbReference type="EMBL" id="KAK6165152.1"/>
    </source>
</evidence>
<feature type="compositionally biased region" description="Acidic residues" evidence="9">
    <location>
        <begin position="735"/>
        <end position="763"/>
    </location>
</feature>
<evidence type="ECO:0000256" key="10">
    <source>
        <dbReference type="SAM" id="Phobius"/>
    </source>
</evidence>
<dbReference type="SUPFAM" id="SSF81296">
    <property type="entry name" value="E set domains"/>
    <property type="match status" value="1"/>
</dbReference>
<evidence type="ECO:0000256" key="7">
    <source>
        <dbReference type="ARBA" id="ARBA00023136"/>
    </source>
</evidence>
<dbReference type="InterPro" id="IPR004179">
    <property type="entry name" value="Sec63-dom"/>
</dbReference>
<feature type="domain" description="J" evidence="11">
    <location>
        <begin position="106"/>
        <end position="169"/>
    </location>
</feature>
<dbReference type="SMART" id="SM00973">
    <property type="entry name" value="Sec63"/>
    <property type="match status" value="1"/>
</dbReference>
<dbReference type="SUPFAM" id="SSF46565">
    <property type="entry name" value="Chaperone J-domain"/>
    <property type="match status" value="1"/>
</dbReference>
<name>A0AAN8IVE0_PATCE</name>
<protein>
    <recommendedName>
        <fullName evidence="11">J domain-containing protein</fullName>
    </recommendedName>
</protein>
<feature type="region of interest" description="Disordered" evidence="9">
    <location>
        <begin position="728"/>
        <end position="763"/>
    </location>
</feature>
<dbReference type="InterPro" id="IPR035892">
    <property type="entry name" value="C2_domain_sf"/>
</dbReference>
<evidence type="ECO:0000313" key="13">
    <source>
        <dbReference type="Proteomes" id="UP001347796"/>
    </source>
</evidence>
<evidence type="ECO:0000256" key="9">
    <source>
        <dbReference type="SAM" id="MobiDB-lite"/>
    </source>
</evidence>
<dbReference type="PROSITE" id="PS50076">
    <property type="entry name" value="DNAJ_2"/>
    <property type="match status" value="1"/>
</dbReference>
<dbReference type="InterPro" id="IPR036869">
    <property type="entry name" value="J_dom_sf"/>
</dbReference>
<keyword evidence="8" id="KW-0143">Chaperone</keyword>
<dbReference type="GO" id="GO:0003723">
    <property type="term" value="F:RNA binding"/>
    <property type="evidence" value="ECO:0007669"/>
    <property type="project" value="TreeGrafter"/>
</dbReference>